<dbReference type="Proteomes" id="UP000726737">
    <property type="component" value="Unassembled WGS sequence"/>
</dbReference>
<dbReference type="GO" id="GO:0031588">
    <property type="term" value="C:nucleotide-activated protein kinase complex"/>
    <property type="evidence" value="ECO:0007669"/>
    <property type="project" value="TreeGrafter"/>
</dbReference>
<dbReference type="PANTHER" id="PTHR10343:SF84">
    <property type="entry name" value="5'-AMP-ACTIVATED PROTEIN KINASE SUBUNIT BETA-1"/>
    <property type="match status" value="1"/>
</dbReference>
<comment type="similarity">
    <text evidence="1">Belongs to the 5'-AMP-activated protein kinase beta subunit family.</text>
</comment>
<dbReference type="Gene3D" id="2.60.40.10">
    <property type="entry name" value="Immunoglobulins"/>
    <property type="match status" value="1"/>
</dbReference>
<dbReference type="InterPro" id="IPR014756">
    <property type="entry name" value="Ig_E-set"/>
</dbReference>
<accession>A0A9P6U226</accession>
<dbReference type="OrthoDB" id="5976022at2759"/>
<comment type="caution">
    <text evidence="4">The sequence shown here is derived from an EMBL/GenBank/DDBJ whole genome shotgun (WGS) entry which is preliminary data.</text>
</comment>
<protein>
    <recommendedName>
        <fullName evidence="3">AMP-activated protein kinase glycogen-binding domain-containing protein</fullName>
    </recommendedName>
</protein>
<reference evidence="4" key="1">
    <citation type="journal article" date="2020" name="Fungal Divers.">
        <title>Resolving the Mortierellaceae phylogeny through synthesis of multi-gene phylogenetics and phylogenomics.</title>
        <authorList>
            <person name="Vandepol N."/>
            <person name="Liber J."/>
            <person name="Desiro A."/>
            <person name="Na H."/>
            <person name="Kennedy M."/>
            <person name="Barry K."/>
            <person name="Grigoriev I.V."/>
            <person name="Miller A.N."/>
            <person name="O'Donnell K."/>
            <person name="Stajich J.E."/>
            <person name="Bonito G."/>
        </authorList>
    </citation>
    <scope>NUCLEOTIDE SEQUENCE</scope>
    <source>
        <strain evidence="4">KOD948</strain>
    </source>
</reference>
<gene>
    <name evidence="4" type="ORF">BG011_004143</name>
</gene>
<dbReference type="GO" id="GO:0005737">
    <property type="term" value="C:cytoplasm"/>
    <property type="evidence" value="ECO:0007669"/>
    <property type="project" value="TreeGrafter"/>
</dbReference>
<dbReference type="SUPFAM" id="SSF81296">
    <property type="entry name" value="E set domains"/>
    <property type="match status" value="1"/>
</dbReference>
<feature type="region of interest" description="Disordered" evidence="2">
    <location>
        <begin position="512"/>
        <end position="540"/>
    </location>
</feature>
<dbReference type="CDD" id="cd02859">
    <property type="entry name" value="E_set_AMPKbeta_like_N"/>
    <property type="match status" value="1"/>
</dbReference>
<evidence type="ECO:0000313" key="5">
    <source>
        <dbReference type="Proteomes" id="UP000726737"/>
    </source>
</evidence>
<dbReference type="EMBL" id="JAAAJA010000270">
    <property type="protein sequence ID" value="KAG0257159.1"/>
    <property type="molecule type" value="Genomic_DNA"/>
</dbReference>
<organism evidence="4 5">
    <name type="scientific">Mortierella polycephala</name>
    <dbReference type="NCBI Taxonomy" id="41804"/>
    <lineage>
        <taxon>Eukaryota</taxon>
        <taxon>Fungi</taxon>
        <taxon>Fungi incertae sedis</taxon>
        <taxon>Mucoromycota</taxon>
        <taxon>Mortierellomycotina</taxon>
        <taxon>Mortierellomycetes</taxon>
        <taxon>Mortierellales</taxon>
        <taxon>Mortierellaceae</taxon>
        <taxon>Mortierella</taxon>
    </lineage>
</organism>
<dbReference type="Pfam" id="PF16561">
    <property type="entry name" value="AMPK1_CBM"/>
    <property type="match status" value="1"/>
</dbReference>
<dbReference type="GO" id="GO:0019901">
    <property type="term" value="F:protein kinase binding"/>
    <property type="evidence" value="ECO:0007669"/>
    <property type="project" value="TreeGrafter"/>
</dbReference>
<dbReference type="InterPro" id="IPR050827">
    <property type="entry name" value="CRP1_MDG1_kinase"/>
</dbReference>
<evidence type="ECO:0000313" key="4">
    <source>
        <dbReference type="EMBL" id="KAG0257159.1"/>
    </source>
</evidence>
<dbReference type="PANTHER" id="PTHR10343">
    <property type="entry name" value="5'-AMP-ACTIVATED PROTEIN KINASE , BETA SUBUNIT"/>
    <property type="match status" value="1"/>
</dbReference>
<keyword evidence="5" id="KW-1185">Reference proteome</keyword>
<name>A0A9P6U226_9FUNG</name>
<dbReference type="InterPro" id="IPR013783">
    <property type="entry name" value="Ig-like_fold"/>
</dbReference>
<feature type="region of interest" description="Disordered" evidence="2">
    <location>
        <begin position="595"/>
        <end position="645"/>
    </location>
</feature>
<evidence type="ECO:0000256" key="2">
    <source>
        <dbReference type="SAM" id="MobiDB-lite"/>
    </source>
</evidence>
<feature type="compositionally biased region" description="Low complexity" evidence="2">
    <location>
        <begin position="608"/>
        <end position="624"/>
    </location>
</feature>
<evidence type="ECO:0000256" key="1">
    <source>
        <dbReference type="ARBA" id="ARBA00010926"/>
    </source>
</evidence>
<evidence type="ECO:0000259" key="3">
    <source>
        <dbReference type="Pfam" id="PF16561"/>
    </source>
</evidence>
<dbReference type="GO" id="GO:0005634">
    <property type="term" value="C:nucleus"/>
    <property type="evidence" value="ECO:0007669"/>
    <property type="project" value="TreeGrafter"/>
</dbReference>
<dbReference type="AlphaFoldDB" id="A0A9P6U226"/>
<dbReference type="InterPro" id="IPR032640">
    <property type="entry name" value="AMPK1_CBM"/>
</dbReference>
<proteinExistence type="inferred from homology"/>
<feature type="compositionally biased region" description="Basic residues" evidence="2">
    <location>
        <begin position="626"/>
        <end position="645"/>
    </location>
</feature>
<feature type="compositionally biased region" description="Low complexity" evidence="2">
    <location>
        <begin position="520"/>
        <end position="532"/>
    </location>
</feature>
<feature type="domain" description="AMP-activated protein kinase glycogen-binding" evidence="3">
    <location>
        <begin position="36"/>
        <end position="129"/>
    </location>
</feature>
<sequence length="645" mass="69813">MASIEYAQKTTASTASSPKTISVKFTFPASSNNAPNLVQVTGTFNGWQRTEPLNLTQDKTRFERKVSIDWDHLQGQEDTDKNVDKNDMKLKNKKILFKFVLDNDEWVTDPDQARERDQAGNLNNVFVLEEPGCQIGAISTDRSDAQEHEQRANESCVPMVSETATGMEAEKKEEIDEQRVARLKEEEDDKVIRELGGGMWGTPYFAVNDPVDSSEHVIDSTVDKDEPMAEVEDATTMTMTPTKDKSQATIEIVDTNVHPVIVSESKADQKSELEDEDDDDKVIRELGGGMWGTPYFAVNDPMDLSENVADSIVDKDELMTEAEDALTTTDVETQITTVVADTIIHPALVAEPKTDQTNKADKKEENEDDKVIRELGGGMWGTPFFTVNDPAMLPEHFIEAIAATHPSAVIAIKSAAAATKSEDAGIVQDTVTTMDGPEDEADSLHVLTTSIKPLQPGEGALVEQLPETVVEPTITSETPAPSQSAVRSVLAEVGDAKPLIDASINIVSSLTNSPSNSMISTTSLPTNTTATSVNDSKVDVNGNMDSDGCKGDDEHHVVLLQNQSPVSPMSGDAKPTVDLSIATLPSTVSAPIAETTREALPGSEPQKVSASTSTVESSATDAVAQKTKKSERRKSLWKKIKKVLA</sequence>
<dbReference type="GO" id="GO:0007165">
    <property type="term" value="P:signal transduction"/>
    <property type="evidence" value="ECO:0007669"/>
    <property type="project" value="TreeGrafter"/>
</dbReference>